<dbReference type="GO" id="GO:0009063">
    <property type="term" value="P:amino acid catabolic process"/>
    <property type="evidence" value="ECO:0007669"/>
    <property type="project" value="InterPro"/>
</dbReference>
<dbReference type="GO" id="GO:0046872">
    <property type="term" value="F:metal ion binding"/>
    <property type="evidence" value="ECO:0007669"/>
    <property type="project" value="UniProtKB-KW"/>
</dbReference>
<dbReference type="EMBL" id="BOOQ01000024">
    <property type="protein sequence ID" value="GII47379.1"/>
    <property type="molecule type" value="Genomic_DNA"/>
</dbReference>
<dbReference type="Gene3D" id="3.30.390.10">
    <property type="entry name" value="Enolase-like, N-terminal domain"/>
    <property type="match status" value="1"/>
</dbReference>
<keyword evidence="2" id="KW-0479">Metal-binding</keyword>
<dbReference type="InterPro" id="IPR029065">
    <property type="entry name" value="Enolase_C-like"/>
</dbReference>
<dbReference type="InterPro" id="IPR013341">
    <property type="entry name" value="Mandelate_racemase_N_dom"/>
</dbReference>
<dbReference type="AlphaFoldDB" id="A0A8J3UKA4"/>
<evidence type="ECO:0000256" key="1">
    <source>
        <dbReference type="ARBA" id="ARBA00008031"/>
    </source>
</evidence>
<dbReference type="InterPro" id="IPR018110">
    <property type="entry name" value="Mandel_Rmase/mucon_lact_enz_CS"/>
</dbReference>
<dbReference type="Proteomes" id="UP000644610">
    <property type="component" value="Unassembled WGS sequence"/>
</dbReference>
<dbReference type="RefSeq" id="WP_203975846.1">
    <property type="nucleotide sequence ID" value="NZ_BAAAKY010000014.1"/>
</dbReference>
<protein>
    <submittedName>
        <fullName evidence="5">Dipeptide epimerase</fullName>
    </submittedName>
</protein>
<dbReference type="Gene3D" id="3.20.20.120">
    <property type="entry name" value="Enolase-like C-terminal domain"/>
    <property type="match status" value="1"/>
</dbReference>
<dbReference type="SUPFAM" id="SSF51604">
    <property type="entry name" value="Enolase C-terminal domain-like"/>
    <property type="match status" value="1"/>
</dbReference>
<gene>
    <name evidence="5" type="ORF">Psi02_38030</name>
</gene>
<dbReference type="SFLD" id="SFLDS00001">
    <property type="entry name" value="Enolase"/>
    <property type="match status" value="1"/>
</dbReference>
<feature type="domain" description="Mandelate racemase/muconate lactonizing enzyme C-terminal" evidence="4">
    <location>
        <begin position="129"/>
        <end position="220"/>
    </location>
</feature>
<dbReference type="SUPFAM" id="SSF54826">
    <property type="entry name" value="Enolase N-terminal domain-like"/>
    <property type="match status" value="1"/>
</dbReference>
<dbReference type="SFLD" id="SFLDG00180">
    <property type="entry name" value="muconate_cycloisomerase"/>
    <property type="match status" value="1"/>
</dbReference>
<keyword evidence="6" id="KW-1185">Reference proteome</keyword>
<evidence type="ECO:0000313" key="6">
    <source>
        <dbReference type="Proteomes" id="UP000644610"/>
    </source>
</evidence>
<dbReference type="GO" id="GO:0016854">
    <property type="term" value="F:racemase and epimerase activity"/>
    <property type="evidence" value="ECO:0007669"/>
    <property type="project" value="UniProtKB-ARBA"/>
</dbReference>
<keyword evidence="3" id="KW-0413">Isomerase</keyword>
<dbReference type="PANTHER" id="PTHR48073:SF2">
    <property type="entry name" value="O-SUCCINYLBENZOATE SYNTHASE"/>
    <property type="match status" value="1"/>
</dbReference>
<sequence>MLSWTVHRLRLAEPFVISRASVEEVTTVFVRVSEDGLHGYGEARPAAYLGENVDGVRDGLRAVAEGGPLGRDLASLHARMDGITPAARLGVDAAFHDLLGKRVGRPVYRLLGLRRGRLSTMRTVTLGTPAAMAARARRLPASATVKLKLGGRDGLDADRVAAVRAAVPNVITVDVNGAWDAAEAVEMLPVLRRCGVRQVEQPLAPGDPEAPAVHARYDLPIVLDEECRGVEDLEAAAERGDGVNIKLGKCGGLHPALAMIRRARELGLRVMIGCNLESGLGIAAAAHLTALADDADLDGNLLLAADPWHGPVWSRGRQRPRRAPGLGVRPVSALFRRG</sequence>
<comment type="caution">
    <text evidence="5">The sequence shown here is derived from an EMBL/GenBank/DDBJ whole genome shotgun (WGS) entry which is preliminary data.</text>
</comment>
<dbReference type="Pfam" id="PF13378">
    <property type="entry name" value="MR_MLE_C"/>
    <property type="match status" value="1"/>
</dbReference>
<proteinExistence type="inferred from homology"/>
<organism evidence="5 6">
    <name type="scientific">Planotetraspora silvatica</name>
    <dbReference type="NCBI Taxonomy" id="234614"/>
    <lineage>
        <taxon>Bacteria</taxon>
        <taxon>Bacillati</taxon>
        <taxon>Actinomycetota</taxon>
        <taxon>Actinomycetes</taxon>
        <taxon>Streptosporangiales</taxon>
        <taxon>Streptosporangiaceae</taxon>
        <taxon>Planotetraspora</taxon>
    </lineage>
</organism>
<evidence type="ECO:0000259" key="4">
    <source>
        <dbReference type="SMART" id="SM00922"/>
    </source>
</evidence>
<evidence type="ECO:0000313" key="5">
    <source>
        <dbReference type="EMBL" id="GII47379.1"/>
    </source>
</evidence>
<evidence type="ECO:0000256" key="2">
    <source>
        <dbReference type="ARBA" id="ARBA00022723"/>
    </source>
</evidence>
<evidence type="ECO:0000256" key="3">
    <source>
        <dbReference type="ARBA" id="ARBA00023235"/>
    </source>
</evidence>
<dbReference type="InterPro" id="IPR036849">
    <property type="entry name" value="Enolase-like_C_sf"/>
</dbReference>
<accession>A0A8J3UKA4</accession>
<dbReference type="InterPro" id="IPR029017">
    <property type="entry name" value="Enolase-like_N"/>
</dbReference>
<dbReference type="SMART" id="SM00922">
    <property type="entry name" value="MR_MLE"/>
    <property type="match status" value="1"/>
</dbReference>
<name>A0A8J3UKA4_9ACTN</name>
<comment type="similarity">
    <text evidence="1">Belongs to the mandelate racemase/muconate lactonizing enzyme family.</text>
</comment>
<dbReference type="PROSITE" id="PS00909">
    <property type="entry name" value="MR_MLE_2"/>
    <property type="match status" value="1"/>
</dbReference>
<dbReference type="InterPro" id="IPR013342">
    <property type="entry name" value="Mandelate_racemase_C"/>
</dbReference>
<reference evidence="5" key="1">
    <citation type="submission" date="2021-01" db="EMBL/GenBank/DDBJ databases">
        <title>Whole genome shotgun sequence of Planotetraspora silvatica NBRC 100141.</title>
        <authorList>
            <person name="Komaki H."/>
            <person name="Tamura T."/>
        </authorList>
    </citation>
    <scope>NUCLEOTIDE SEQUENCE</scope>
    <source>
        <strain evidence="5">NBRC 100141</strain>
    </source>
</reference>
<dbReference type="Pfam" id="PF02746">
    <property type="entry name" value="MR_MLE_N"/>
    <property type="match status" value="1"/>
</dbReference>
<dbReference type="PANTHER" id="PTHR48073">
    <property type="entry name" value="O-SUCCINYLBENZOATE SYNTHASE-RELATED"/>
    <property type="match status" value="1"/>
</dbReference>